<dbReference type="InterPro" id="IPR019734">
    <property type="entry name" value="TPR_rpt"/>
</dbReference>
<dbReference type="Pfam" id="PF13432">
    <property type="entry name" value="TPR_16"/>
    <property type="match status" value="1"/>
</dbReference>
<dbReference type="GO" id="GO:0097546">
    <property type="term" value="C:ciliary base"/>
    <property type="evidence" value="ECO:0007669"/>
    <property type="project" value="TreeGrafter"/>
</dbReference>
<dbReference type="GO" id="GO:0097730">
    <property type="term" value="C:non-motile cilium"/>
    <property type="evidence" value="ECO:0007669"/>
    <property type="project" value="TreeGrafter"/>
</dbReference>
<dbReference type="AlphaFoldDB" id="A0A8S1VWU0"/>
<dbReference type="PANTHER" id="PTHR44117:SF1">
    <property type="entry name" value="INTRAFLAGELLAR TRANSPORT PROTEIN 88 HOMOLOG"/>
    <property type="match status" value="1"/>
</dbReference>
<name>A0A8S1VWU0_9CILI</name>
<dbReference type="Pfam" id="PF13174">
    <property type="entry name" value="TPR_6"/>
    <property type="match status" value="2"/>
</dbReference>
<dbReference type="GO" id="GO:1905515">
    <property type="term" value="P:non-motile cilium assembly"/>
    <property type="evidence" value="ECO:0007669"/>
    <property type="project" value="TreeGrafter"/>
</dbReference>
<gene>
    <name evidence="4" type="ORF">PPENT_87.1.T0750209</name>
</gene>
<dbReference type="GO" id="GO:0036064">
    <property type="term" value="C:ciliary basal body"/>
    <property type="evidence" value="ECO:0007669"/>
    <property type="project" value="TreeGrafter"/>
</dbReference>
<feature type="repeat" description="TPR" evidence="1">
    <location>
        <begin position="853"/>
        <end position="886"/>
    </location>
</feature>
<dbReference type="GO" id="GO:0042073">
    <property type="term" value="P:intraciliary transport"/>
    <property type="evidence" value="ECO:0007669"/>
    <property type="project" value="TreeGrafter"/>
</dbReference>
<protein>
    <recommendedName>
        <fullName evidence="6">Tetratricopeptide repeat protein</fullName>
    </recommendedName>
</protein>
<evidence type="ECO:0000313" key="4">
    <source>
        <dbReference type="EMBL" id="CAD8181117.1"/>
    </source>
</evidence>
<reference evidence="4" key="1">
    <citation type="submission" date="2021-01" db="EMBL/GenBank/DDBJ databases">
        <authorList>
            <consortium name="Genoscope - CEA"/>
            <person name="William W."/>
        </authorList>
    </citation>
    <scope>NUCLEOTIDE SEQUENCE</scope>
</reference>
<feature type="compositionally biased region" description="Acidic residues" evidence="3">
    <location>
        <begin position="1041"/>
        <end position="1055"/>
    </location>
</feature>
<feature type="region of interest" description="Disordered" evidence="3">
    <location>
        <begin position="696"/>
        <end position="724"/>
    </location>
</feature>
<feature type="region of interest" description="Disordered" evidence="3">
    <location>
        <begin position="1"/>
        <end position="93"/>
    </location>
</feature>
<dbReference type="Proteomes" id="UP000689195">
    <property type="component" value="Unassembled WGS sequence"/>
</dbReference>
<dbReference type="GO" id="GO:0005814">
    <property type="term" value="C:centriole"/>
    <property type="evidence" value="ECO:0007669"/>
    <property type="project" value="TreeGrafter"/>
</dbReference>
<dbReference type="SMART" id="SM00028">
    <property type="entry name" value="TPR"/>
    <property type="match status" value="14"/>
</dbReference>
<dbReference type="EMBL" id="CAJJDO010000075">
    <property type="protein sequence ID" value="CAD8181117.1"/>
    <property type="molecule type" value="Genomic_DNA"/>
</dbReference>
<evidence type="ECO:0000256" key="1">
    <source>
        <dbReference type="PROSITE-ProRule" id="PRU00339"/>
    </source>
</evidence>
<feature type="repeat" description="TPR" evidence="1">
    <location>
        <begin position="575"/>
        <end position="608"/>
    </location>
</feature>
<keyword evidence="2" id="KW-0175">Coiled coil</keyword>
<comment type="caution">
    <text evidence="4">The sequence shown here is derived from an EMBL/GenBank/DDBJ whole genome shotgun (WGS) entry which is preliminary data.</text>
</comment>
<feature type="repeat" description="TPR" evidence="1">
    <location>
        <begin position="887"/>
        <end position="920"/>
    </location>
</feature>
<evidence type="ECO:0000256" key="2">
    <source>
        <dbReference type="SAM" id="Coils"/>
    </source>
</evidence>
<feature type="repeat" description="TPR" evidence="1">
    <location>
        <begin position="195"/>
        <end position="228"/>
    </location>
</feature>
<dbReference type="PANTHER" id="PTHR44117">
    <property type="entry name" value="INTRAFLAGELLAR TRANSPORT PROTEIN 88 HOMOLOG"/>
    <property type="match status" value="1"/>
</dbReference>
<keyword evidence="1" id="KW-0802">TPR repeat</keyword>
<feature type="coiled-coil region" evidence="2">
    <location>
        <begin position="100"/>
        <end position="147"/>
    </location>
</feature>
<dbReference type="FunFam" id="1.25.40.10:FF:001801">
    <property type="entry name" value="Uncharacterized protein"/>
    <property type="match status" value="1"/>
</dbReference>
<evidence type="ECO:0000256" key="3">
    <source>
        <dbReference type="SAM" id="MobiDB-lite"/>
    </source>
</evidence>
<sequence>MNSSQYGAFGMSGNNFNQAKPPVNNYNFENVRAQQPAPGGPQPSRGKPIGTAARQPQAEARPMTSNRGANFGQKKDPFNSTQNQLNLNKPKLETNPEEQFKQIEKEINNLIEQSAMAKLRGNLSECLEKAKEAFNKEKKLRQSKEAQNLAESINTDLSYCAALTQACALHANGLHQDALAKYQEIIKCKQYPQAGRLRVNMGNIYFEQKKYPTAIKMYKMALDLIPATSKEMRFKIQKNIGHAQVRLGKEKINEAITTYEQILKNSPDFPTGFNLMICLYLSGKKNKMKDYFVTLLTIEIPGENEEENNENKGTTITDKLREDTKERRREAIYYIVTSAKLIAPLIEDDIIVGYEWILEQLKNSTFPEAETEIEICKAMAFLKKKNIEKSIETLKGFEKKDKQIMARIATNISFLYFLENDYKQAEKYAEIAITYDRYNAKALVNRGNCLYVKNEFLRAKEQYLEAIGVEADCIEALYNLAYVNRKLNMFVESLQALDKLQTIVCIPEVLFQMATLYEMTGNSKQAMKWYLEVLNKVPNDPNILARLGSLFAREDDEPQALHYFQESYRILPTNIETISWLGVYYVKQEMYEKASLYFERAAQVQSRDVKWKLMVASCYRRMGHFQKALGNYQKIYSDYPDNIECLRFLVQLCREMGLPYEEYAGQLRKLEREMEMMDGYQGQDINLINNEEEQVRLPQGDDNPVSFTNNTRRGNKQPPPKANVRQNIDDEQFQDGAEKYAEIAITYDRYNAKALVNRGNCLYVKNEFLRAKEQYLEAIGVEADCIEALYNLAYVNRKLNMFVESLQALDKLQTIVCIPEVLFQMATLYEMTGNSKQAMKWYLEVLNKVPNDPNILARLGSLFAREDDEPQALHYFQESYRILPTNIETISWLGVYYVKQEMYEKASLYFERAAQVQSRDVKWKLMVASCYRRMGHFQKALGNYQKIYSDYPDNIECLRFLVQLCREMGLPYEEYAGQLRKLEREMEMMDGYQGQDINLINNEEEQVRLPQGDDNPVSFTNNTRRGNKQPPPKANVRQNIDDEQFQDGVEDNFLP</sequence>
<feature type="region of interest" description="Disordered" evidence="3">
    <location>
        <begin position="1008"/>
        <end position="1055"/>
    </location>
</feature>
<feature type="compositionally biased region" description="Polar residues" evidence="3">
    <location>
        <begin position="78"/>
        <end position="87"/>
    </location>
</feature>
<feature type="compositionally biased region" description="Polar residues" evidence="3">
    <location>
        <begin position="1"/>
        <end position="28"/>
    </location>
</feature>
<dbReference type="OrthoDB" id="1926212at2759"/>
<organism evidence="4 5">
    <name type="scientific">Paramecium pentaurelia</name>
    <dbReference type="NCBI Taxonomy" id="43138"/>
    <lineage>
        <taxon>Eukaryota</taxon>
        <taxon>Sar</taxon>
        <taxon>Alveolata</taxon>
        <taxon>Ciliophora</taxon>
        <taxon>Intramacronucleata</taxon>
        <taxon>Oligohymenophorea</taxon>
        <taxon>Peniculida</taxon>
        <taxon>Parameciidae</taxon>
        <taxon>Paramecium</taxon>
    </lineage>
</organism>
<keyword evidence="5" id="KW-1185">Reference proteome</keyword>
<accession>A0A8S1VWU0</accession>
<dbReference type="PROSITE" id="PS50005">
    <property type="entry name" value="TPR"/>
    <property type="match status" value="7"/>
</dbReference>
<dbReference type="GO" id="GO:0019894">
    <property type="term" value="F:kinesin binding"/>
    <property type="evidence" value="ECO:0007669"/>
    <property type="project" value="TreeGrafter"/>
</dbReference>
<evidence type="ECO:0000313" key="5">
    <source>
        <dbReference type="Proteomes" id="UP000689195"/>
    </source>
</evidence>
<proteinExistence type="predicted"/>
<feature type="repeat" description="TPR" evidence="1">
    <location>
        <begin position="819"/>
        <end position="852"/>
    </location>
</feature>
<dbReference type="FunFam" id="1.25.40.10:FF:001094">
    <property type="entry name" value="Intraflagellar transport particle protein IFT88"/>
    <property type="match status" value="1"/>
</dbReference>
<feature type="repeat" description="TPR" evidence="1">
    <location>
        <begin position="541"/>
        <end position="574"/>
    </location>
</feature>
<feature type="repeat" description="TPR" evidence="1">
    <location>
        <begin position="507"/>
        <end position="540"/>
    </location>
</feature>
<evidence type="ECO:0008006" key="6">
    <source>
        <dbReference type="Google" id="ProtNLM"/>
    </source>
</evidence>